<dbReference type="PANTHER" id="PTHR35807">
    <property type="entry name" value="TRANSCRIPTIONAL REGULATOR REDD-RELATED"/>
    <property type="match status" value="1"/>
</dbReference>
<dbReference type="PANTHER" id="PTHR35807:SF1">
    <property type="entry name" value="TRANSCRIPTIONAL REGULATOR REDD"/>
    <property type="match status" value="1"/>
</dbReference>
<sequence length="218" mass="26255">MDEQNQVTSENILKVDLLNHFQVFVNSEQIVEGWNQRYAKQILIYLVMNPSVTREQLCDDLWENVSTGKARHNLRMYLTHLRKLIRNDEYHFLRLDKEHIYLSENIECDLTTFSKLLDEAWIEQDSIHIQQLCTQLFKQLHKNSFRTLSDDWILGLRNKWEEKLFTLSQFMSDVCLESEQLSKAIEYMEWAVLFQPDNEEMLKRIGDLYLRYSKLEQV</sequence>
<proteinExistence type="predicted"/>
<dbReference type="InterPro" id="IPR036388">
    <property type="entry name" value="WH-like_DNA-bd_sf"/>
</dbReference>
<evidence type="ECO:0000256" key="2">
    <source>
        <dbReference type="ARBA" id="ARBA00023163"/>
    </source>
</evidence>
<dbReference type="InterPro" id="IPR051677">
    <property type="entry name" value="AfsR-DnrI-RedD_regulator"/>
</dbReference>
<dbReference type="RefSeq" id="WP_188892795.1">
    <property type="nucleotide sequence ID" value="NZ_BMHY01000020.1"/>
</dbReference>
<keyword evidence="1" id="KW-0805">Transcription regulation</keyword>
<dbReference type="GO" id="GO:0003677">
    <property type="term" value="F:DNA binding"/>
    <property type="evidence" value="ECO:0007669"/>
    <property type="project" value="InterPro"/>
</dbReference>
<evidence type="ECO:0000256" key="1">
    <source>
        <dbReference type="ARBA" id="ARBA00023015"/>
    </source>
</evidence>
<keyword evidence="4" id="KW-1185">Reference proteome</keyword>
<dbReference type="SUPFAM" id="SSF46894">
    <property type="entry name" value="C-terminal effector domain of the bipartite response regulators"/>
    <property type="match status" value="1"/>
</dbReference>
<evidence type="ECO:0000313" key="4">
    <source>
        <dbReference type="Proteomes" id="UP000600247"/>
    </source>
</evidence>
<dbReference type="InterPro" id="IPR016032">
    <property type="entry name" value="Sig_transdc_resp-reg_C-effctor"/>
</dbReference>
<keyword evidence="2" id="KW-0804">Transcription</keyword>
<protein>
    <recommendedName>
        <fullName evidence="5">Bacterial transcriptional activator domain-containing protein</fullName>
    </recommendedName>
</protein>
<dbReference type="GO" id="GO:0006355">
    <property type="term" value="P:regulation of DNA-templated transcription"/>
    <property type="evidence" value="ECO:0007669"/>
    <property type="project" value="InterPro"/>
</dbReference>
<gene>
    <name evidence="3" type="ORF">GCM10010918_54010</name>
</gene>
<evidence type="ECO:0008006" key="5">
    <source>
        <dbReference type="Google" id="ProtNLM"/>
    </source>
</evidence>
<dbReference type="Gene3D" id="1.10.10.10">
    <property type="entry name" value="Winged helix-like DNA-binding domain superfamily/Winged helix DNA-binding domain"/>
    <property type="match status" value="1"/>
</dbReference>
<dbReference type="EMBL" id="BMHY01000020">
    <property type="protein sequence ID" value="GGG88619.1"/>
    <property type="molecule type" value="Genomic_DNA"/>
</dbReference>
<reference evidence="3 4" key="1">
    <citation type="journal article" date="2014" name="Int. J. Syst. Evol. Microbiol.">
        <title>Complete genome sequence of Corynebacterium casei LMG S-19264T (=DSM 44701T), isolated from a smear-ripened cheese.</title>
        <authorList>
            <consortium name="US DOE Joint Genome Institute (JGI-PGF)"/>
            <person name="Walter F."/>
            <person name="Albersmeier A."/>
            <person name="Kalinowski J."/>
            <person name="Ruckert C."/>
        </authorList>
    </citation>
    <scope>NUCLEOTIDE SEQUENCE [LARGE SCALE GENOMIC DNA]</scope>
    <source>
        <strain evidence="3 4">CGMCC 1.15286</strain>
    </source>
</reference>
<organism evidence="3 4">
    <name type="scientific">Paenibacillus radicis</name>
    <name type="common">ex Gao et al. 2016</name>
    <dbReference type="NCBI Taxonomy" id="1737354"/>
    <lineage>
        <taxon>Bacteria</taxon>
        <taxon>Bacillati</taxon>
        <taxon>Bacillota</taxon>
        <taxon>Bacilli</taxon>
        <taxon>Bacillales</taxon>
        <taxon>Paenibacillaceae</taxon>
        <taxon>Paenibacillus</taxon>
    </lineage>
</organism>
<dbReference type="AlphaFoldDB" id="A0A917HSE0"/>
<dbReference type="Proteomes" id="UP000600247">
    <property type="component" value="Unassembled WGS sequence"/>
</dbReference>
<evidence type="ECO:0000313" key="3">
    <source>
        <dbReference type="EMBL" id="GGG88619.1"/>
    </source>
</evidence>
<accession>A0A917HSE0</accession>
<comment type="caution">
    <text evidence="3">The sequence shown here is derived from an EMBL/GenBank/DDBJ whole genome shotgun (WGS) entry which is preliminary data.</text>
</comment>
<name>A0A917HSE0_9BACL</name>